<feature type="region of interest" description="Disordered" evidence="1">
    <location>
        <begin position="270"/>
        <end position="292"/>
    </location>
</feature>
<sequence length="333" mass="36658">MCIGSSASRSKSPRLENKQQVTTNLVVQSNGSKDIVCTNSFEVLGVGKEIELIDSNPSKEKILVRADPDNNIQSVSTPIGVCSMQTDRYGNVMSPTVAKAIQESQVAMLLKPNSTIKPPMVTLSIFAHEVTSQNFDSPAEHQCEFGQLLSSTGNDKILAKGMSPLSQANFTNDLLISKEKQQGEMSTPRWADLVDEEENVSPPLLNRKSSPQALEFVPKSTIAKKNEQEALASGFSPINAYASDLGDDSFDEGEDKDMLDICFDKVARDGDISPRHQRSGSNKNKKKTLGRQHSWDGKVIEEFVPRHLSMRLAKQNHMTVSITSTRSNTFKKQ</sequence>
<dbReference type="EMBL" id="CP133621">
    <property type="protein sequence ID" value="WMV51758.1"/>
    <property type="molecule type" value="Genomic_DNA"/>
</dbReference>
<reference evidence="2" key="1">
    <citation type="submission" date="2023-08" db="EMBL/GenBank/DDBJ databases">
        <title>A de novo genome assembly of Solanum verrucosum Schlechtendal, a Mexican diploid species geographically isolated from the other diploid A-genome species in potato relatives.</title>
        <authorList>
            <person name="Hosaka K."/>
        </authorList>
    </citation>
    <scope>NUCLEOTIDE SEQUENCE</scope>
    <source>
        <tissue evidence="2">Young leaves</tissue>
    </source>
</reference>
<protein>
    <recommendedName>
        <fullName evidence="4">NB-ARC domain containing protein</fullName>
    </recommendedName>
</protein>
<gene>
    <name evidence="2" type="ORF">MTR67_045143</name>
</gene>
<accession>A0AAF0URR7</accession>
<evidence type="ECO:0008006" key="4">
    <source>
        <dbReference type="Google" id="ProtNLM"/>
    </source>
</evidence>
<dbReference type="Proteomes" id="UP001234989">
    <property type="component" value="Chromosome 10"/>
</dbReference>
<name>A0AAF0URR7_SOLVR</name>
<feature type="compositionally biased region" description="Basic residues" evidence="1">
    <location>
        <begin position="275"/>
        <end position="290"/>
    </location>
</feature>
<keyword evidence="3" id="KW-1185">Reference proteome</keyword>
<evidence type="ECO:0000256" key="1">
    <source>
        <dbReference type="SAM" id="MobiDB-lite"/>
    </source>
</evidence>
<evidence type="ECO:0000313" key="2">
    <source>
        <dbReference type="EMBL" id="WMV51758.1"/>
    </source>
</evidence>
<proteinExistence type="predicted"/>
<dbReference type="AlphaFoldDB" id="A0AAF0URR7"/>
<evidence type="ECO:0000313" key="3">
    <source>
        <dbReference type="Proteomes" id="UP001234989"/>
    </source>
</evidence>
<organism evidence="2 3">
    <name type="scientific">Solanum verrucosum</name>
    <dbReference type="NCBI Taxonomy" id="315347"/>
    <lineage>
        <taxon>Eukaryota</taxon>
        <taxon>Viridiplantae</taxon>
        <taxon>Streptophyta</taxon>
        <taxon>Embryophyta</taxon>
        <taxon>Tracheophyta</taxon>
        <taxon>Spermatophyta</taxon>
        <taxon>Magnoliopsida</taxon>
        <taxon>eudicotyledons</taxon>
        <taxon>Gunneridae</taxon>
        <taxon>Pentapetalae</taxon>
        <taxon>asterids</taxon>
        <taxon>lamiids</taxon>
        <taxon>Solanales</taxon>
        <taxon>Solanaceae</taxon>
        <taxon>Solanoideae</taxon>
        <taxon>Solaneae</taxon>
        <taxon>Solanum</taxon>
    </lineage>
</organism>